<evidence type="ECO:0000256" key="1">
    <source>
        <dbReference type="ARBA" id="ARBA00023015"/>
    </source>
</evidence>
<feature type="domain" description="Myb-like" evidence="6">
    <location>
        <begin position="531"/>
        <end position="586"/>
    </location>
</feature>
<dbReference type="PROSITE" id="PS50090">
    <property type="entry name" value="MYB_LIKE"/>
    <property type="match status" value="4"/>
</dbReference>
<dbReference type="InterPro" id="IPR051575">
    <property type="entry name" value="Myb-like_DNA-bd"/>
</dbReference>
<feature type="compositionally biased region" description="Acidic residues" evidence="5">
    <location>
        <begin position="623"/>
        <end position="653"/>
    </location>
</feature>
<dbReference type="GO" id="GO:0019185">
    <property type="term" value="C:snRNA-activating protein complex"/>
    <property type="evidence" value="ECO:0007669"/>
    <property type="project" value="TreeGrafter"/>
</dbReference>
<dbReference type="GO" id="GO:0042795">
    <property type="term" value="P:snRNA transcription by RNA polymerase II"/>
    <property type="evidence" value="ECO:0007669"/>
    <property type="project" value="TreeGrafter"/>
</dbReference>
<dbReference type="InterPro" id="IPR009057">
    <property type="entry name" value="Homeodomain-like_sf"/>
</dbReference>
<dbReference type="EMBL" id="JALJOR010000011">
    <property type="protein sequence ID" value="KAK9809254.1"/>
    <property type="molecule type" value="Genomic_DNA"/>
</dbReference>
<evidence type="ECO:0000313" key="8">
    <source>
        <dbReference type="EMBL" id="KAK9809254.1"/>
    </source>
</evidence>
<dbReference type="Gene3D" id="1.10.10.60">
    <property type="entry name" value="Homeodomain-like"/>
    <property type="match status" value="4"/>
</dbReference>
<dbReference type="PROSITE" id="PS51294">
    <property type="entry name" value="HTH_MYB"/>
    <property type="match status" value="4"/>
</dbReference>
<feature type="region of interest" description="Disordered" evidence="5">
    <location>
        <begin position="31"/>
        <end position="75"/>
    </location>
</feature>
<feature type="domain" description="HTH myb-type" evidence="7">
    <location>
        <begin position="367"/>
        <end position="424"/>
    </location>
</feature>
<accession>A0AAW1PMD1</accession>
<name>A0AAW1PMD1_9CHLO</name>
<comment type="caution">
    <text evidence="8">The sequence shown here is derived from an EMBL/GenBank/DDBJ whole genome shotgun (WGS) entry which is preliminary data.</text>
</comment>
<feature type="compositionally biased region" description="Acidic residues" evidence="5">
    <location>
        <begin position="64"/>
        <end position="75"/>
    </location>
</feature>
<feature type="domain" description="HTH myb-type" evidence="7">
    <location>
        <begin position="427"/>
        <end position="478"/>
    </location>
</feature>
<reference evidence="8 9" key="1">
    <citation type="journal article" date="2024" name="Nat. Commun.">
        <title>Phylogenomics reveals the evolutionary origins of lichenization in chlorophyte algae.</title>
        <authorList>
            <person name="Puginier C."/>
            <person name="Libourel C."/>
            <person name="Otte J."/>
            <person name="Skaloud P."/>
            <person name="Haon M."/>
            <person name="Grisel S."/>
            <person name="Petersen M."/>
            <person name="Berrin J.G."/>
            <person name="Delaux P.M."/>
            <person name="Dal Grande F."/>
            <person name="Keller J."/>
        </authorList>
    </citation>
    <scope>NUCLEOTIDE SEQUENCE [LARGE SCALE GENOMIC DNA]</scope>
    <source>
        <strain evidence="8 9">SAG 2043</strain>
    </source>
</reference>
<dbReference type="GO" id="GO:0042796">
    <property type="term" value="P:snRNA transcription by RNA polymerase III"/>
    <property type="evidence" value="ECO:0007669"/>
    <property type="project" value="TreeGrafter"/>
</dbReference>
<sequence length="703" mass="77669">MLHSDDELDDEELALLQAEVQALQAVLAPSYEAVHTPDGDSDSAPLEPAQPPSSQATAAKDEYDAGENVDDGDFEEISTDAWAADGPGEEAASSEPAIKAVHLKALRQAIASALGTDTASGLRALDAGVPETREHLQATREAYLAQQRQQPPLQDGQQRQQNIKDALAANRAIQARLQETLQALDGHLARVEDTQRQVYRFLDTERRGSYTGMHSLQNVPGIEGKVGSTDPGVSRFWLAARSAPAVNEDTQRLRQVYQVLPHRFTIRPWGEKEVKKLQDAVLSAVQEKKFSQVMGDLQQRTAAGQQHSLADVRRLNEEIASLTLQSPGVEATAGALTPQDWERLAQVAFDSERSAADCRTHWLNGCRPSLRLTEDWEAAEDGKLAALVEEHQRCNWLKIAEELGTGRTAAACLARYQCVLSRGGGHNRALVQGSWTAEEDARLRAAVLKHGERDWRAVAFEVGGRSVAQVLHRWRDCIGQQSLRKGRWLAEEDKQLVKAVEACGRKWSEVAKLVPNRTDVQCRDRYVNVLDPALVRSRWSAEEDETLLGAVEELRRPDGSVKWSAVAQRLPGRTDNNCTWRYQRLVKHCPGAPGRKRPVRGRQHATARGRGRGRKREWQSSSESEESAAESSDFDESANEYSDDSANESDDEASPPPKRCRAAQSSLRLGSTDAERQSPSQQSGERWSTALLSLQIRAGLSSR</sequence>
<evidence type="ECO:0000259" key="7">
    <source>
        <dbReference type="PROSITE" id="PS51294"/>
    </source>
</evidence>
<feature type="domain" description="Myb-like" evidence="6">
    <location>
        <begin position="480"/>
        <end position="530"/>
    </location>
</feature>
<keyword evidence="1" id="KW-0805">Transcription regulation</keyword>
<evidence type="ECO:0000256" key="2">
    <source>
        <dbReference type="ARBA" id="ARBA00023125"/>
    </source>
</evidence>
<evidence type="ECO:0000256" key="3">
    <source>
        <dbReference type="ARBA" id="ARBA00023163"/>
    </source>
</evidence>
<dbReference type="InterPro" id="IPR001005">
    <property type="entry name" value="SANT/Myb"/>
</dbReference>
<feature type="domain" description="HTH myb-type" evidence="7">
    <location>
        <begin position="480"/>
        <end position="534"/>
    </location>
</feature>
<dbReference type="AlphaFoldDB" id="A0AAW1PMD1"/>
<dbReference type="InterPro" id="IPR017930">
    <property type="entry name" value="Myb_dom"/>
</dbReference>
<feature type="compositionally biased region" description="Polar residues" evidence="5">
    <location>
        <begin position="677"/>
        <end position="688"/>
    </location>
</feature>
<dbReference type="GO" id="GO:0000978">
    <property type="term" value="F:RNA polymerase II cis-regulatory region sequence-specific DNA binding"/>
    <property type="evidence" value="ECO:0007669"/>
    <property type="project" value="TreeGrafter"/>
</dbReference>
<feature type="compositionally biased region" description="Basic residues" evidence="5">
    <location>
        <begin position="594"/>
        <end position="615"/>
    </location>
</feature>
<gene>
    <name evidence="8" type="ORF">WJX72_012214</name>
</gene>
<feature type="domain" description="Myb-like" evidence="6">
    <location>
        <begin position="427"/>
        <end position="478"/>
    </location>
</feature>
<keyword evidence="3" id="KW-0804">Transcription</keyword>
<feature type="region of interest" description="Disordered" evidence="5">
    <location>
        <begin position="589"/>
        <end position="688"/>
    </location>
</feature>
<evidence type="ECO:0000259" key="6">
    <source>
        <dbReference type="PROSITE" id="PS50090"/>
    </source>
</evidence>
<evidence type="ECO:0000313" key="9">
    <source>
        <dbReference type="Proteomes" id="UP001489004"/>
    </source>
</evidence>
<dbReference type="Proteomes" id="UP001489004">
    <property type="component" value="Unassembled WGS sequence"/>
</dbReference>
<feature type="domain" description="Myb-like" evidence="6">
    <location>
        <begin position="376"/>
        <end position="420"/>
    </location>
</feature>
<keyword evidence="2" id="KW-0238">DNA-binding</keyword>
<feature type="domain" description="HTH myb-type" evidence="7">
    <location>
        <begin position="535"/>
        <end position="590"/>
    </location>
</feature>
<protein>
    <submittedName>
        <fullName evidence="8">Uncharacterized protein</fullName>
    </submittedName>
</protein>
<dbReference type="GO" id="GO:0001006">
    <property type="term" value="F:RNA polymerase III type 3 promoter sequence-specific DNA binding"/>
    <property type="evidence" value="ECO:0007669"/>
    <property type="project" value="TreeGrafter"/>
</dbReference>
<proteinExistence type="predicted"/>
<dbReference type="PANTHER" id="PTHR46621:SF1">
    <property type="entry name" value="SNRNA-ACTIVATING PROTEIN COMPLEX SUBUNIT 4"/>
    <property type="match status" value="1"/>
</dbReference>
<keyword evidence="9" id="KW-1185">Reference proteome</keyword>
<organism evidence="8 9">
    <name type="scientific">[Myrmecia] bisecta</name>
    <dbReference type="NCBI Taxonomy" id="41462"/>
    <lineage>
        <taxon>Eukaryota</taxon>
        <taxon>Viridiplantae</taxon>
        <taxon>Chlorophyta</taxon>
        <taxon>core chlorophytes</taxon>
        <taxon>Trebouxiophyceae</taxon>
        <taxon>Trebouxiales</taxon>
        <taxon>Trebouxiaceae</taxon>
        <taxon>Myrmecia</taxon>
    </lineage>
</organism>
<dbReference type="SUPFAM" id="SSF46689">
    <property type="entry name" value="Homeodomain-like"/>
    <property type="match status" value="3"/>
</dbReference>
<dbReference type="CDD" id="cd00167">
    <property type="entry name" value="SANT"/>
    <property type="match status" value="4"/>
</dbReference>
<dbReference type="SMART" id="SM00717">
    <property type="entry name" value="SANT"/>
    <property type="match status" value="5"/>
</dbReference>
<evidence type="ECO:0000256" key="4">
    <source>
        <dbReference type="ARBA" id="ARBA00023242"/>
    </source>
</evidence>
<keyword evidence="4" id="KW-0539">Nucleus</keyword>
<dbReference type="Pfam" id="PF00249">
    <property type="entry name" value="Myb_DNA-binding"/>
    <property type="match status" value="4"/>
</dbReference>
<evidence type="ECO:0000256" key="5">
    <source>
        <dbReference type="SAM" id="MobiDB-lite"/>
    </source>
</evidence>
<dbReference type="PANTHER" id="PTHR46621">
    <property type="entry name" value="SNRNA-ACTIVATING PROTEIN COMPLEX SUBUNIT 4"/>
    <property type="match status" value="1"/>
</dbReference>